<keyword evidence="2" id="KW-1185">Reference proteome</keyword>
<proteinExistence type="predicted"/>
<organism evidence="1 2">
    <name type="scientific">Gnomoniopsis smithogilvyi</name>
    <dbReference type="NCBI Taxonomy" id="1191159"/>
    <lineage>
        <taxon>Eukaryota</taxon>
        <taxon>Fungi</taxon>
        <taxon>Dikarya</taxon>
        <taxon>Ascomycota</taxon>
        <taxon>Pezizomycotina</taxon>
        <taxon>Sordariomycetes</taxon>
        <taxon>Sordariomycetidae</taxon>
        <taxon>Diaporthales</taxon>
        <taxon>Gnomoniaceae</taxon>
        <taxon>Gnomoniopsis</taxon>
    </lineage>
</organism>
<name>A0A9W8YS22_9PEZI</name>
<dbReference type="Proteomes" id="UP001140453">
    <property type="component" value="Unassembled WGS sequence"/>
</dbReference>
<dbReference type="AlphaFoldDB" id="A0A9W8YS22"/>
<evidence type="ECO:0000313" key="2">
    <source>
        <dbReference type="Proteomes" id="UP001140453"/>
    </source>
</evidence>
<gene>
    <name evidence="1" type="ORF">N0V93_007557</name>
</gene>
<protein>
    <submittedName>
        <fullName evidence="1">Uncharacterized protein</fullName>
    </submittedName>
</protein>
<reference evidence="1" key="1">
    <citation type="submission" date="2022-10" db="EMBL/GenBank/DDBJ databases">
        <title>Tapping the CABI collections for fungal endophytes: first genome assemblies for Collariella, Neodidymelliopsis, Ascochyta clinopodiicola, Didymella pomorum, Didymosphaeria variabile, Neocosmospora piperis and Neocucurbitaria cava.</title>
        <authorList>
            <person name="Hill R."/>
        </authorList>
    </citation>
    <scope>NUCLEOTIDE SEQUENCE</scope>
    <source>
        <strain evidence="1">IMI 355082</strain>
    </source>
</reference>
<sequence length="330" mass="37115">MASSDIQRLPSELLIMIFKHAALDGWLGSNAVCNLDILGITPYKALHETTYHMHSNGFLNILKSNGIHKVSTEGRTSARDALRKTQPLYVLLYHAHHYASSLYSPRPPMPPAIPRSIMTLPGALLPSEAFVNILSESFASAKKFLKVIAGVFGPRVKRIYLMHPHHRFTWIGMTEITDLPTGRKYAYRASPQYGYDKRSLTYSAALLFAPGDRESITYRPDKNMRPELFENTSLDPSNARVVTSQATGGEFAEIWRQGLSEGQKRIQALQRVPFFSRWEFGRLRDIVINILLTSKEIDSVLPDLESISLMTVSKTIRRLPGGPRTSFSLV</sequence>
<dbReference type="EMBL" id="JAPEVB010000004">
    <property type="protein sequence ID" value="KAJ4390084.1"/>
    <property type="molecule type" value="Genomic_DNA"/>
</dbReference>
<comment type="caution">
    <text evidence="1">The sequence shown here is derived from an EMBL/GenBank/DDBJ whole genome shotgun (WGS) entry which is preliminary data.</text>
</comment>
<accession>A0A9W8YS22</accession>
<evidence type="ECO:0000313" key="1">
    <source>
        <dbReference type="EMBL" id="KAJ4390084.1"/>
    </source>
</evidence>